<name>A0A291GV16_9MICO</name>
<evidence type="ECO:0000313" key="2">
    <source>
        <dbReference type="EMBL" id="ATG54040.1"/>
    </source>
</evidence>
<dbReference type="InterPro" id="IPR036380">
    <property type="entry name" value="Isochorismatase-like_sf"/>
</dbReference>
<dbReference type="Gene3D" id="3.40.50.850">
    <property type="entry name" value="Isochorismatase-like"/>
    <property type="match status" value="1"/>
</dbReference>
<evidence type="ECO:0000313" key="3">
    <source>
        <dbReference type="Proteomes" id="UP000217889"/>
    </source>
</evidence>
<sequence>MAVEHGIRDPADHGYDVTAVADATSALSAGWQHAELNFALQNIATIADTDSVITALRS</sequence>
<dbReference type="KEGG" id="bgg:CFK41_04070"/>
<proteinExistence type="predicted"/>
<dbReference type="EMBL" id="CP023564">
    <property type="protein sequence ID" value="ATG54040.1"/>
    <property type="molecule type" value="Genomic_DNA"/>
</dbReference>
<evidence type="ECO:0000259" key="1">
    <source>
        <dbReference type="Pfam" id="PF00857"/>
    </source>
</evidence>
<dbReference type="Pfam" id="PF00857">
    <property type="entry name" value="Isochorismatase"/>
    <property type="match status" value="1"/>
</dbReference>
<gene>
    <name evidence="2" type="ORF">CFK41_04070</name>
</gene>
<dbReference type="AlphaFoldDB" id="A0A291GV16"/>
<dbReference type="OrthoDB" id="4305745at2"/>
<feature type="domain" description="Isochorismatase-like" evidence="1">
    <location>
        <begin position="2"/>
        <end position="50"/>
    </location>
</feature>
<dbReference type="Proteomes" id="UP000217889">
    <property type="component" value="Chromosome"/>
</dbReference>
<keyword evidence="3" id="KW-1185">Reference proteome</keyword>
<dbReference type="SUPFAM" id="SSF52499">
    <property type="entry name" value="Isochorismatase-like hydrolases"/>
    <property type="match status" value="1"/>
</dbReference>
<reference evidence="2 3" key="1">
    <citation type="journal article" date="2014" name="Int. J. Syst. Evol. Microbiol.">
        <title>Brachybacterium ginsengisoli sp. nov., isolated from soil of a ginseng field.</title>
        <authorList>
            <person name="Hoang V.A."/>
            <person name="Kim Y.J."/>
            <person name="Nguyen N.L."/>
            <person name="Yang D.C."/>
        </authorList>
    </citation>
    <scope>NUCLEOTIDE SEQUENCE [LARGE SCALE GENOMIC DNA]</scope>
    <source>
        <strain evidence="2 3">DCY80</strain>
    </source>
</reference>
<accession>A0A291GV16</accession>
<dbReference type="InterPro" id="IPR000868">
    <property type="entry name" value="Isochorismatase-like_dom"/>
</dbReference>
<organism evidence="2 3">
    <name type="scientific">Brachybacterium ginsengisoli</name>
    <dbReference type="NCBI Taxonomy" id="1331682"/>
    <lineage>
        <taxon>Bacteria</taxon>
        <taxon>Bacillati</taxon>
        <taxon>Actinomycetota</taxon>
        <taxon>Actinomycetes</taxon>
        <taxon>Micrococcales</taxon>
        <taxon>Dermabacteraceae</taxon>
        <taxon>Brachybacterium</taxon>
    </lineage>
</organism>
<protein>
    <recommendedName>
        <fullName evidence="1">Isochorismatase-like domain-containing protein</fullName>
    </recommendedName>
</protein>